<organism evidence="6 7">
    <name type="scientific">Aeribacillus alveayuensis</name>
    <dbReference type="NCBI Taxonomy" id="279215"/>
    <lineage>
        <taxon>Bacteria</taxon>
        <taxon>Bacillati</taxon>
        <taxon>Bacillota</taxon>
        <taxon>Bacilli</taxon>
        <taxon>Bacillales</taxon>
        <taxon>Bacillaceae</taxon>
        <taxon>Aeribacillus</taxon>
    </lineage>
</organism>
<dbReference type="InterPro" id="IPR015890">
    <property type="entry name" value="Chorismate_C"/>
</dbReference>
<dbReference type="PANTHER" id="PTHR42839">
    <property type="entry name" value="ISOCHORISMATE SYNTHASE ENTC"/>
    <property type="match status" value="1"/>
</dbReference>
<feature type="active site" description="Proton acceptor" evidence="4">
    <location>
        <position position="225"/>
    </location>
</feature>
<evidence type="ECO:0000259" key="5">
    <source>
        <dbReference type="Pfam" id="PF00425"/>
    </source>
</evidence>
<evidence type="ECO:0000256" key="2">
    <source>
        <dbReference type="ARBA" id="ARBA00005297"/>
    </source>
</evidence>
<dbReference type="SUPFAM" id="SSF56322">
    <property type="entry name" value="ADC synthase"/>
    <property type="match status" value="1"/>
</dbReference>
<comment type="similarity">
    <text evidence="2 4">Belongs to the isochorismate synthase family.</text>
</comment>
<keyword evidence="7" id="KW-1185">Reference proteome</keyword>
<dbReference type="InterPro" id="IPR004561">
    <property type="entry name" value="IsoChor_synthase"/>
</dbReference>
<protein>
    <recommendedName>
        <fullName evidence="4">Isochorismate synthase MenF</fullName>
        <ecNumber evidence="4">5.4.4.2</ecNumber>
    </recommendedName>
    <alternativeName>
        <fullName evidence="4">Isochorismate mutase</fullName>
    </alternativeName>
</protein>
<feature type="domain" description="Chorismate-utilising enzyme C-terminal" evidence="5">
    <location>
        <begin position="204"/>
        <end position="457"/>
    </location>
</feature>
<feature type="active site" description="Proton donor" evidence="4">
    <location>
        <position position="274"/>
    </location>
</feature>
<reference evidence="6 7" key="1">
    <citation type="submission" date="2023-07" db="EMBL/GenBank/DDBJ databases">
        <title>Genomic Encyclopedia of Type Strains, Phase IV (KMG-IV): sequencing the most valuable type-strain genomes for metagenomic binning, comparative biology and taxonomic classification.</title>
        <authorList>
            <person name="Goeker M."/>
        </authorList>
    </citation>
    <scope>NUCLEOTIDE SEQUENCE [LARGE SCALE GENOMIC DNA]</scope>
    <source>
        <strain evidence="6 7">DSM 19092</strain>
    </source>
</reference>
<dbReference type="Pfam" id="PF00425">
    <property type="entry name" value="Chorismate_bind"/>
    <property type="match status" value="1"/>
</dbReference>
<evidence type="ECO:0000313" key="6">
    <source>
        <dbReference type="EMBL" id="MDQ0160932.1"/>
    </source>
</evidence>
<dbReference type="Gene3D" id="3.60.120.10">
    <property type="entry name" value="Anthranilate synthase"/>
    <property type="match status" value="1"/>
</dbReference>
<dbReference type="GO" id="GO:0008909">
    <property type="term" value="F:isochorismate synthase activity"/>
    <property type="evidence" value="ECO:0007669"/>
    <property type="project" value="UniProtKB-EC"/>
</dbReference>
<dbReference type="PANTHER" id="PTHR42839:SF1">
    <property type="entry name" value="ISOCHORISMATE SYNTHASE MENF"/>
    <property type="match status" value="1"/>
</dbReference>
<dbReference type="Proteomes" id="UP001225646">
    <property type="component" value="Unassembled WGS sequence"/>
</dbReference>
<evidence type="ECO:0000313" key="7">
    <source>
        <dbReference type="Proteomes" id="UP001225646"/>
    </source>
</evidence>
<dbReference type="EC" id="5.4.4.2" evidence="4"/>
<dbReference type="InterPro" id="IPR034681">
    <property type="entry name" value="MenF"/>
</dbReference>
<comment type="cofactor">
    <cofactor evidence="4">
        <name>Mg(2+)</name>
        <dbReference type="ChEBI" id="CHEBI:18420"/>
    </cofactor>
</comment>
<keyword evidence="3 4" id="KW-0413">Isomerase</keyword>
<evidence type="ECO:0000256" key="4">
    <source>
        <dbReference type="HAMAP-Rule" id="MF_01935"/>
    </source>
</evidence>
<comment type="pathway">
    <text evidence="4">Quinol/quinone metabolism; 1,4-dihydroxy-2-naphthoate biosynthesis; 1,4-dihydroxy-2-naphthoate from chorismate: step 1/7.</text>
</comment>
<feature type="binding site" evidence="4">
    <location>
        <position position="453"/>
    </location>
    <ligand>
        <name>Mg(2+)</name>
        <dbReference type="ChEBI" id="CHEBI:18420"/>
    </ligand>
</feature>
<comment type="catalytic activity">
    <reaction evidence="1 4">
        <text>chorismate = isochorismate</text>
        <dbReference type="Rhea" id="RHEA:18985"/>
        <dbReference type="ChEBI" id="CHEBI:29748"/>
        <dbReference type="ChEBI" id="CHEBI:29780"/>
        <dbReference type="EC" id="5.4.4.2"/>
    </reaction>
</comment>
<gene>
    <name evidence="4" type="primary">menF</name>
    <name evidence="6" type="ORF">J2S06_000002</name>
</gene>
<comment type="caution">
    <text evidence="6">The sequence shown here is derived from an EMBL/GenBank/DDBJ whole genome shotgun (WGS) entry which is preliminary data.</text>
</comment>
<comment type="function">
    <text evidence="4">Catalyzes the conversion of chorismate to isochorismate.</text>
</comment>
<dbReference type="HAMAP" id="MF_01935">
    <property type="entry name" value="MenF"/>
    <property type="match status" value="1"/>
</dbReference>
<keyword evidence="4" id="KW-0460">Magnesium</keyword>
<comment type="pathway">
    <text evidence="4">Quinol/quinone metabolism; menaquinone biosynthesis.</text>
</comment>
<keyword evidence="4" id="KW-0474">Menaquinone biosynthesis</keyword>
<accession>A0ABT9VIY6</accession>
<proteinExistence type="inferred from homology"/>
<keyword evidence="4" id="KW-0479">Metal-binding</keyword>
<dbReference type="InterPro" id="IPR005801">
    <property type="entry name" value="ADC_synthase"/>
</dbReference>
<evidence type="ECO:0000256" key="1">
    <source>
        <dbReference type="ARBA" id="ARBA00000799"/>
    </source>
</evidence>
<sequence length="471" mass="54625">MITLHKEETLKNEILHVLNEAKKKKHPIIFSYVTKVAQTDPLQIFSIFASLHKGKRFFWSTPEQNFILCGVGTEMTLTNDQDSVHRFYTIEAIWNEWKHYTHVFGQKDYGSGPMLFGGFSFDPKKENKSSKWSEFSSARFHLPCLMVTKHDEEMYLTINKIVHRDDKLEELFQHFESYQNMFKRNYIPYKEKNPSQQDKKIYYQEKWLQTVQKATELIKANRFEKVVLAREVLLSFDQPIPINLVLNKLKKTLSTSYLFAFEVGKKCFVGATPERLVKKKGIQVFSTCLAGSIKRGKNKIEDDLLGEQLLHDPKNLLEHEIVVRMIKNAFEKCCDEVETKDSPTLLKTQNIQHLYTPIKGKIKNGFSLMDVVEKLHPTPALGGYPKKEALQFIRDEEPMERGWYAAPIGWIDLEDNGEFVVAIRSTLIDHRQAYLFAGCGIVQDSIPEEEWKETEIKLGPMLYALGGTKDE</sequence>
<name>A0ABT9VIY6_9BACI</name>
<evidence type="ECO:0000256" key="3">
    <source>
        <dbReference type="ARBA" id="ARBA00023235"/>
    </source>
</evidence>
<dbReference type="EMBL" id="JAUSTR010000001">
    <property type="protein sequence ID" value="MDQ0160932.1"/>
    <property type="molecule type" value="Genomic_DNA"/>
</dbReference>
<dbReference type="RefSeq" id="WP_419150878.1">
    <property type="nucleotide sequence ID" value="NZ_JAUSTR010000001.1"/>
</dbReference>
<dbReference type="NCBIfam" id="TIGR00543">
    <property type="entry name" value="isochor_syn"/>
    <property type="match status" value="1"/>
</dbReference>
<feature type="binding site" evidence="4">
    <location>
        <position position="318"/>
    </location>
    <ligand>
        <name>Mg(2+)</name>
        <dbReference type="ChEBI" id="CHEBI:18420"/>
    </ligand>
</feature>